<dbReference type="EMBL" id="LVLJ01002271">
    <property type="protein sequence ID" value="OAE25958.1"/>
    <property type="molecule type" value="Genomic_DNA"/>
</dbReference>
<dbReference type="AlphaFoldDB" id="A0A176VYS7"/>
<protein>
    <submittedName>
        <fullName evidence="1">Uncharacterized protein</fullName>
    </submittedName>
</protein>
<evidence type="ECO:0000313" key="1">
    <source>
        <dbReference type="EMBL" id="OAE25958.1"/>
    </source>
</evidence>
<gene>
    <name evidence="1" type="ORF">AXG93_1712s1370</name>
</gene>
<accession>A0A176VYS7</accession>
<organism evidence="1 2">
    <name type="scientific">Marchantia polymorpha subsp. ruderalis</name>
    <dbReference type="NCBI Taxonomy" id="1480154"/>
    <lineage>
        <taxon>Eukaryota</taxon>
        <taxon>Viridiplantae</taxon>
        <taxon>Streptophyta</taxon>
        <taxon>Embryophyta</taxon>
        <taxon>Marchantiophyta</taxon>
        <taxon>Marchantiopsida</taxon>
        <taxon>Marchantiidae</taxon>
        <taxon>Marchantiales</taxon>
        <taxon>Marchantiaceae</taxon>
        <taxon>Marchantia</taxon>
    </lineage>
</organism>
<sequence>MEFESGQSGLGLSCLVVEDHSESNDEELISPTKGTRQDLLDVTSIGQIHPWRRSELKSVPEIFDKHAASSEISTFLIRVREENAATNWRTFLQKSFMLCAAVQEDGLEGKRKYLDVDASRQKCNGGKCRRSLRESSFEDPVMNHMSTLSTMETASRTPPLSENCNSADSYAVRALRRLHVKEDAQSFLVDVRAKIPYQSINLIGDQTYCCKYASVKLSNVTLQA</sequence>
<keyword evidence="2" id="KW-1185">Reference proteome</keyword>
<comment type="caution">
    <text evidence="1">The sequence shown here is derived from an EMBL/GenBank/DDBJ whole genome shotgun (WGS) entry which is preliminary data.</text>
</comment>
<name>A0A176VYS7_MARPO</name>
<evidence type="ECO:0000313" key="2">
    <source>
        <dbReference type="Proteomes" id="UP000077202"/>
    </source>
</evidence>
<dbReference type="Proteomes" id="UP000077202">
    <property type="component" value="Unassembled WGS sequence"/>
</dbReference>
<reference evidence="1" key="1">
    <citation type="submission" date="2016-03" db="EMBL/GenBank/DDBJ databases">
        <title>Mechanisms controlling the formation of the plant cell surface in tip-growing cells are functionally conserved among land plants.</title>
        <authorList>
            <person name="Honkanen S."/>
            <person name="Jones V.A."/>
            <person name="Morieri G."/>
            <person name="Champion C."/>
            <person name="Hetherington A.J."/>
            <person name="Kelly S."/>
            <person name="Saint-Marcoux D."/>
            <person name="Proust H."/>
            <person name="Prescott H."/>
            <person name="Dolan L."/>
        </authorList>
    </citation>
    <scope>NUCLEOTIDE SEQUENCE [LARGE SCALE GENOMIC DNA]</scope>
    <source>
        <tissue evidence="1">Whole gametophyte</tissue>
    </source>
</reference>
<proteinExistence type="predicted"/>